<gene>
    <name evidence="1" type="ORF">HT578_17525</name>
</gene>
<evidence type="ECO:0000313" key="1">
    <source>
        <dbReference type="EMBL" id="QVM85250.1"/>
    </source>
</evidence>
<name>A0ABX8EAL7_9SPHN</name>
<evidence type="ECO:0000313" key="2">
    <source>
        <dbReference type="Proteomes" id="UP000677126"/>
    </source>
</evidence>
<protein>
    <submittedName>
        <fullName evidence="1">Uncharacterized protein</fullName>
    </submittedName>
</protein>
<proteinExistence type="predicted"/>
<sequence length="143" mass="16328">MKLPHYLTYELVRRLNRDAPARETRALLKALDLSLDEPSPKPDFDDMLEGYDGACQTGSFILEGTLDFIGHKVPMHFRIRYARPNDDKHPWDMIKGPTMDVDALTWQQDAPAWTHVGADVLSDAMIEDIWPAISLHASQQEVR</sequence>
<accession>A0ABX8EAL7</accession>
<dbReference type="RefSeq" id="WP_213500899.1">
    <property type="nucleotide sequence ID" value="NZ_CP054856.1"/>
</dbReference>
<organism evidence="1 2">
    <name type="scientific">Novosphingobium decolorationis</name>
    <dbReference type="NCBI Taxonomy" id="2698673"/>
    <lineage>
        <taxon>Bacteria</taxon>
        <taxon>Pseudomonadati</taxon>
        <taxon>Pseudomonadota</taxon>
        <taxon>Alphaproteobacteria</taxon>
        <taxon>Sphingomonadales</taxon>
        <taxon>Sphingomonadaceae</taxon>
        <taxon>Novosphingobium</taxon>
    </lineage>
</organism>
<dbReference type="Proteomes" id="UP000677126">
    <property type="component" value="Chromosome"/>
</dbReference>
<dbReference type="EMBL" id="CP054856">
    <property type="protein sequence ID" value="QVM85250.1"/>
    <property type="molecule type" value="Genomic_DNA"/>
</dbReference>
<keyword evidence="2" id="KW-1185">Reference proteome</keyword>
<reference evidence="1 2" key="1">
    <citation type="journal article" date="2021" name="Int. J. Syst. Evol. Microbiol.">
        <title>Novosphingobium decolorationis sp. nov., an aniline blue-decolourizing bacterium isolated from East Pacific sediment.</title>
        <authorList>
            <person name="Chen X."/>
            <person name="Dong B."/>
            <person name="Chen T."/>
            <person name="Ren N."/>
            <person name="Wang J."/>
            <person name="Xu Y."/>
            <person name="Yang J."/>
            <person name="Zhu S."/>
            <person name="Chen J."/>
        </authorList>
    </citation>
    <scope>NUCLEOTIDE SEQUENCE [LARGE SCALE GENOMIC DNA]</scope>
    <source>
        <strain evidence="1 2">502str22</strain>
    </source>
</reference>